<evidence type="ECO:0000256" key="1">
    <source>
        <dbReference type="ARBA" id="ARBA00000832"/>
    </source>
</evidence>
<dbReference type="InterPro" id="IPR005900">
    <property type="entry name" value="6-phosphogluconolactonase_DevB"/>
</dbReference>
<protein>
    <recommendedName>
        <fullName evidence="6 7">6-phosphogluconolactonase</fullName>
        <shortName evidence="7">6PGL</shortName>
        <ecNumber evidence="5 7">3.1.1.31</ecNumber>
    </recommendedName>
</protein>
<dbReference type="CDD" id="cd01400">
    <property type="entry name" value="6PGL"/>
    <property type="match status" value="1"/>
</dbReference>
<proteinExistence type="inferred from homology"/>
<dbReference type="SUPFAM" id="SSF100950">
    <property type="entry name" value="NagB/RpiA/CoA transferase-like"/>
    <property type="match status" value="1"/>
</dbReference>
<dbReference type="AlphaFoldDB" id="A0A8J3G246"/>
<organism evidence="9 10">
    <name type="scientific">Algimonas arctica</name>
    <dbReference type="NCBI Taxonomy" id="1479486"/>
    <lineage>
        <taxon>Bacteria</taxon>
        <taxon>Pseudomonadati</taxon>
        <taxon>Pseudomonadota</taxon>
        <taxon>Alphaproteobacteria</taxon>
        <taxon>Maricaulales</taxon>
        <taxon>Robiginitomaculaceae</taxon>
        <taxon>Algimonas</taxon>
    </lineage>
</organism>
<dbReference type="Proteomes" id="UP000634004">
    <property type="component" value="Unassembled WGS sequence"/>
</dbReference>
<gene>
    <name evidence="7 9" type="primary">pgl</name>
    <name evidence="9" type="ORF">GCM10009069_13020</name>
</gene>
<accession>A0A8J3G246</accession>
<dbReference type="InterPro" id="IPR006148">
    <property type="entry name" value="Glc/Gal-6P_isomerase"/>
</dbReference>
<evidence type="ECO:0000256" key="7">
    <source>
        <dbReference type="RuleBase" id="RU365095"/>
    </source>
</evidence>
<evidence type="ECO:0000256" key="4">
    <source>
        <dbReference type="ARBA" id="ARBA00010662"/>
    </source>
</evidence>
<keyword evidence="7" id="KW-0378">Hydrolase</keyword>
<dbReference type="GO" id="GO:0017057">
    <property type="term" value="F:6-phosphogluconolactonase activity"/>
    <property type="evidence" value="ECO:0007669"/>
    <property type="project" value="UniProtKB-UniRule"/>
</dbReference>
<dbReference type="EMBL" id="BMZH01000004">
    <property type="protein sequence ID" value="GHA91247.1"/>
    <property type="molecule type" value="Genomic_DNA"/>
</dbReference>
<dbReference type="Gene3D" id="3.40.50.1360">
    <property type="match status" value="1"/>
</dbReference>
<comment type="caution">
    <text evidence="9">The sequence shown here is derived from an EMBL/GenBank/DDBJ whole genome shotgun (WGS) entry which is preliminary data.</text>
</comment>
<dbReference type="NCBIfam" id="TIGR01198">
    <property type="entry name" value="pgl"/>
    <property type="match status" value="1"/>
</dbReference>
<comment type="pathway">
    <text evidence="3 7">Carbohydrate degradation; pentose phosphate pathway; D-ribulose 5-phosphate from D-glucose 6-phosphate (oxidative stage): step 2/3.</text>
</comment>
<evidence type="ECO:0000256" key="5">
    <source>
        <dbReference type="ARBA" id="ARBA00013198"/>
    </source>
</evidence>
<dbReference type="Pfam" id="PF01182">
    <property type="entry name" value="Glucosamine_iso"/>
    <property type="match status" value="1"/>
</dbReference>
<sequence>MASMDIRLFKDKSALVDAATTHLSAVLDDALKARGRASAMLSGGSSPKPIYEALGKVPLAWSGVGISLVDERWVPRGSAGSNADFIQACFAGTEAENAFFVPLYNGDTSPETGLAAAEQALALIAQPFDLCVLGMGMDGHTASWFPYSGGLVAALDLDNTATLAAIDASGCAVAGDHTDRITLTLSAVAASRNIILLLPSAEKLSVFKAAAKKDPLEAPVKNLHALGDRLTVYALEELK</sequence>
<comment type="similarity">
    <text evidence="4 7">Belongs to the glucosamine/galactosamine-6-phosphate isomerase family. 6-phosphogluconolactonase subfamily.</text>
</comment>
<evidence type="ECO:0000256" key="3">
    <source>
        <dbReference type="ARBA" id="ARBA00004961"/>
    </source>
</evidence>
<reference evidence="9" key="1">
    <citation type="journal article" date="2014" name="Int. J. Syst. Evol. Microbiol.">
        <title>Complete genome sequence of Corynebacterium casei LMG S-19264T (=DSM 44701T), isolated from a smear-ripened cheese.</title>
        <authorList>
            <consortium name="US DOE Joint Genome Institute (JGI-PGF)"/>
            <person name="Walter F."/>
            <person name="Albersmeier A."/>
            <person name="Kalinowski J."/>
            <person name="Ruckert C."/>
        </authorList>
    </citation>
    <scope>NUCLEOTIDE SEQUENCE</scope>
    <source>
        <strain evidence="9">KCTC 32513</strain>
    </source>
</reference>
<dbReference type="InterPro" id="IPR037171">
    <property type="entry name" value="NagB/RpiA_transferase-like"/>
</dbReference>
<comment type="catalytic activity">
    <reaction evidence="1 7">
        <text>6-phospho-D-glucono-1,5-lactone + H2O = 6-phospho-D-gluconate + H(+)</text>
        <dbReference type="Rhea" id="RHEA:12556"/>
        <dbReference type="ChEBI" id="CHEBI:15377"/>
        <dbReference type="ChEBI" id="CHEBI:15378"/>
        <dbReference type="ChEBI" id="CHEBI:57955"/>
        <dbReference type="ChEBI" id="CHEBI:58759"/>
        <dbReference type="EC" id="3.1.1.31"/>
    </reaction>
</comment>
<name>A0A8J3G246_9PROT</name>
<evidence type="ECO:0000256" key="6">
    <source>
        <dbReference type="ARBA" id="ARBA00020337"/>
    </source>
</evidence>
<evidence type="ECO:0000313" key="10">
    <source>
        <dbReference type="Proteomes" id="UP000634004"/>
    </source>
</evidence>
<dbReference type="UniPathway" id="UPA00115">
    <property type="reaction ID" value="UER00409"/>
</dbReference>
<dbReference type="PANTHER" id="PTHR11054">
    <property type="entry name" value="6-PHOSPHOGLUCONOLACTONASE"/>
    <property type="match status" value="1"/>
</dbReference>
<dbReference type="PANTHER" id="PTHR11054:SF0">
    <property type="entry name" value="6-PHOSPHOGLUCONOLACTONASE"/>
    <property type="match status" value="1"/>
</dbReference>
<feature type="domain" description="Glucosamine/galactosamine-6-phosphate isomerase" evidence="8">
    <location>
        <begin position="11"/>
        <end position="224"/>
    </location>
</feature>
<evidence type="ECO:0000256" key="2">
    <source>
        <dbReference type="ARBA" id="ARBA00002681"/>
    </source>
</evidence>
<evidence type="ECO:0000259" key="8">
    <source>
        <dbReference type="Pfam" id="PF01182"/>
    </source>
</evidence>
<dbReference type="InterPro" id="IPR039104">
    <property type="entry name" value="6PGL"/>
</dbReference>
<dbReference type="GO" id="GO:0006098">
    <property type="term" value="P:pentose-phosphate shunt"/>
    <property type="evidence" value="ECO:0007669"/>
    <property type="project" value="UniProtKB-UniPathway"/>
</dbReference>
<dbReference type="GO" id="GO:0005975">
    <property type="term" value="P:carbohydrate metabolic process"/>
    <property type="evidence" value="ECO:0007669"/>
    <property type="project" value="UniProtKB-UniRule"/>
</dbReference>
<dbReference type="EC" id="3.1.1.31" evidence="5 7"/>
<keyword evidence="10" id="KW-1185">Reference proteome</keyword>
<comment type="function">
    <text evidence="2 7">Hydrolysis of 6-phosphogluconolactone to 6-phosphogluconate.</text>
</comment>
<evidence type="ECO:0000313" key="9">
    <source>
        <dbReference type="EMBL" id="GHA91247.1"/>
    </source>
</evidence>
<reference evidence="9" key="2">
    <citation type="submission" date="2020-09" db="EMBL/GenBank/DDBJ databases">
        <authorList>
            <person name="Sun Q."/>
            <person name="Kim S."/>
        </authorList>
    </citation>
    <scope>NUCLEOTIDE SEQUENCE</scope>
    <source>
        <strain evidence="9">KCTC 32513</strain>
    </source>
</reference>